<protein>
    <submittedName>
        <fullName evidence="1">Minor capsid protein</fullName>
    </submittedName>
</protein>
<organism evidence="1">
    <name type="scientific">Siphoviridae sp. ctkKt3</name>
    <dbReference type="NCBI Taxonomy" id="2825642"/>
    <lineage>
        <taxon>Viruses</taxon>
        <taxon>Duplodnaviria</taxon>
        <taxon>Heunggongvirae</taxon>
        <taxon>Uroviricota</taxon>
        <taxon>Caudoviricetes</taxon>
    </lineage>
</organism>
<name>A0A8S5UYN1_9CAUD</name>
<reference evidence="1" key="1">
    <citation type="journal article" date="2021" name="Proc. Natl. Acad. Sci. U.S.A.">
        <title>A Catalog of Tens of Thousands of Viruses from Human Metagenomes Reveals Hidden Associations with Chronic Diseases.</title>
        <authorList>
            <person name="Tisza M.J."/>
            <person name="Buck C.B."/>
        </authorList>
    </citation>
    <scope>NUCLEOTIDE SEQUENCE</scope>
    <source>
        <strain evidence="1">CtkKt3</strain>
    </source>
</reference>
<dbReference type="EMBL" id="BK016169">
    <property type="protein sequence ID" value="DAF99607.1"/>
    <property type="molecule type" value="Genomic_DNA"/>
</dbReference>
<accession>A0A8S5UYN1</accession>
<sequence>MGIIRGIDVIIYNKEQTGTDGFGRPVYEEVPETVSNVLVQPVASSEVLDTLNLTGKKVVYTLAIPKGDAHDWKNRKVAFFGKVFRTFGEPVQGIDGLLPLEWNMKVTVEDYEQ</sequence>
<evidence type="ECO:0000313" key="1">
    <source>
        <dbReference type="EMBL" id="DAF99607.1"/>
    </source>
</evidence>
<proteinExistence type="predicted"/>